<dbReference type="FunFam" id="3.40.50.10860:FF:000001">
    <property type="entry name" value="Bifunctional protein FolD"/>
    <property type="match status" value="1"/>
</dbReference>
<dbReference type="Proteomes" id="UP000823963">
    <property type="component" value="Unassembled WGS sequence"/>
</dbReference>
<evidence type="ECO:0000256" key="2">
    <source>
        <dbReference type="ARBA" id="ARBA00022563"/>
    </source>
</evidence>
<dbReference type="InterPro" id="IPR000672">
    <property type="entry name" value="THF_DH/CycHdrlase"/>
</dbReference>
<name>A0A9D1UW09_9LACO</name>
<protein>
    <recommendedName>
        <fullName evidence="12">Bifunctional protein FolD</fullName>
    </recommendedName>
    <domain>
        <recommendedName>
            <fullName evidence="12">Methylenetetrahydrofolate dehydrogenase</fullName>
            <ecNumber evidence="12">1.5.1.5</ecNumber>
        </recommendedName>
    </domain>
    <domain>
        <recommendedName>
            <fullName evidence="12">Methenyltetrahydrofolate cyclohydrolase</fullName>
            <ecNumber evidence="12">3.5.4.9</ecNumber>
        </recommendedName>
    </domain>
</protein>
<proteinExistence type="inferred from homology"/>
<evidence type="ECO:0000256" key="8">
    <source>
        <dbReference type="ARBA" id="ARBA00023102"/>
    </source>
</evidence>
<feature type="domain" description="Tetrahydrofolate dehydrogenase/cyclohydrolase catalytic" evidence="13">
    <location>
        <begin position="5"/>
        <end position="119"/>
    </location>
</feature>
<dbReference type="GO" id="GO:0000105">
    <property type="term" value="P:L-histidine biosynthetic process"/>
    <property type="evidence" value="ECO:0007669"/>
    <property type="project" value="UniProtKB-KW"/>
</dbReference>
<dbReference type="InterPro" id="IPR020630">
    <property type="entry name" value="THF_DH/CycHdrlase_cat_dom"/>
</dbReference>
<dbReference type="AlphaFoldDB" id="A0A9D1UW09"/>
<evidence type="ECO:0000256" key="6">
    <source>
        <dbReference type="ARBA" id="ARBA00022857"/>
    </source>
</evidence>
<dbReference type="GO" id="GO:0004488">
    <property type="term" value="F:methylenetetrahydrofolate dehydrogenase (NADP+) activity"/>
    <property type="evidence" value="ECO:0007669"/>
    <property type="project" value="UniProtKB-UniRule"/>
</dbReference>
<dbReference type="GO" id="GO:0035999">
    <property type="term" value="P:tetrahydrofolate interconversion"/>
    <property type="evidence" value="ECO:0007669"/>
    <property type="project" value="UniProtKB-UniRule"/>
</dbReference>
<evidence type="ECO:0000256" key="12">
    <source>
        <dbReference type="HAMAP-Rule" id="MF_01576"/>
    </source>
</evidence>
<evidence type="ECO:0000313" key="15">
    <source>
        <dbReference type="EMBL" id="HIX01490.1"/>
    </source>
</evidence>
<comment type="pathway">
    <text evidence="1 12">One-carbon metabolism; tetrahydrofolate interconversion.</text>
</comment>
<dbReference type="PRINTS" id="PR00085">
    <property type="entry name" value="THFDHDRGNASE"/>
</dbReference>
<evidence type="ECO:0000313" key="16">
    <source>
        <dbReference type="Proteomes" id="UP000823963"/>
    </source>
</evidence>
<dbReference type="EMBL" id="DXFP01000012">
    <property type="protein sequence ID" value="HIX01490.1"/>
    <property type="molecule type" value="Genomic_DNA"/>
</dbReference>
<comment type="caution">
    <text evidence="12">Lacks conserved residue(s) required for the propagation of feature annotation.</text>
</comment>
<comment type="subunit">
    <text evidence="12">Homodimer.</text>
</comment>
<evidence type="ECO:0000256" key="3">
    <source>
        <dbReference type="ARBA" id="ARBA00022605"/>
    </source>
</evidence>
<dbReference type="Gene3D" id="3.40.50.720">
    <property type="entry name" value="NAD(P)-binding Rossmann-like Domain"/>
    <property type="match status" value="1"/>
</dbReference>
<keyword evidence="5 12" id="KW-0378">Hydrolase</keyword>
<dbReference type="CDD" id="cd01080">
    <property type="entry name" value="NAD_bind_m-THF_DH_Cyclohyd"/>
    <property type="match status" value="1"/>
</dbReference>
<dbReference type="EC" id="1.5.1.5" evidence="12"/>
<dbReference type="Gene3D" id="3.40.50.10860">
    <property type="entry name" value="Leucine Dehydrogenase, chain A, domain 1"/>
    <property type="match status" value="1"/>
</dbReference>
<feature type="binding site" evidence="12">
    <location>
        <begin position="164"/>
        <end position="166"/>
    </location>
    <ligand>
        <name>NADP(+)</name>
        <dbReference type="ChEBI" id="CHEBI:58349"/>
    </ligand>
</feature>
<keyword evidence="4 12" id="KW-0658">Purine biosynthesis</keyword>
<evidence type="ECO:0000256" key="11">
    <source>
        <dbReference type="ARBA" id="ARBA00036357"/>
    </source>
</evidence>
<feature type="binding site" evidence="12">
    <location>
        <position position="230"/>
    </location>
    <ligand>
        <name>NADP(+)</name>
        <dbReference type="ChEBI" id="CHEBI:58349"/>
    </ligand>
</feature>
<evidence type="ECO:0000259" key="13">
    <source>
        <dbReference type="Pfam" id="PF00763"/>
    </source>
</evidence>
<comment type="caution">
    <text evidence="15">The sequence shown here is derived from an EMBL/GenBank/DDBJ whole genome shotgun (WGS) entry which is preliminary data.</text>
</comment>
<sequence length="289" mass="31796">MTTKLDGKALARKLQEELKVKVTQLKQDGIQPCLAVILVGNDSASQVYVRNKKKVAQKLGIKTIDKQLPQTVNESELVDLVTELNQDENIHGILVQLPLPESIDEDLVMRAIDPAKDVDGFHPFNIGKLFMNKGQIVPCTPKGIMRLLAEYQINLDGKKVVIVGRSKIVGMPLIALMLNANATVTVAHSHTKNLKEITRDADIVITAIGQAEFFDMQYFNSDAIIIDVGTNRNEAGKLVGDVKRDAVMGHVAYLSPVPGGVGPMTITMLMEQTIQFAEERESKCNEKNI</sequence>
<dbReference type="PANTHER" id="PTHR48099:SF5">
    <property type="entry name" value="C-1-TETRAHYDROFOLATE SYNTHASE, CYTOPLASMIC"/>
    <property type="match status" value="1"/>
</dbReference>
<evidence type="ECO:0000256" key="10">
    <source>
        <dbReference type="ARBA" id="ARBA00023268"/>
    </source>
</evidence>
<dbReference type="InterPro" id="IPR020867">
    <property type="entry name" value="THF_DH/CycHdrlase_CS"/>
</dbReference>
<dbReference type="GO" id="GO:0005829">
    <property type="term" value="C:cytosol"/>
    <property type="evidence" value="ECO:0007669"/>
    <property type="project" value="TreeGrafter"/>
</dbReference>
<dbReference type="FunFam" id="3.40.50.720:FF:000094">
    <property type="entry name" value="Bifunctional protein FolD"/>
    <property type="match status" value="1"/>
</dbReference>
<dbReference type="SUPFAM" id="SSF51735">
    <property type="entry name" value="NAD(P)-binding Rossmann-fold domains"/>
    <property type="match status" value="1"/>
</dbReference>
<dbReference type="GO" id="GO:0009086">
    <property type="term" value="P:methionine biosynthetic process"/>
    <property type="evidence" value="ECO:0007669"/>
    <property type="project" value="UniProtKB-KW"/>
</dbReference>
<reference evidence="15" key="1">
    <citation type="journal article" date="2021" name="PeerJ">
        <title>Extensive microbial diversity within the chicken gut microbiome revealed by metagenomics and culture.</title>
        <authorList>
            <person name="Gilroy R."/>
            <person name="Ravi A."/>
            <person name="Getino M."/>
            <person name="Pursley I."/>
            <person name="Horton D.L."/>
            <person name="Alikhan N.F."/>
            <person name="Baker D."/>
            <person name="Gharbi K."/>
            <person name="Hall N."/>
            <person name="Watson M."/>
            <person name="Adriaenssens E.M."/>
            <person name="Foster-Nyarko E."/>
            <person name="Jarju S."/>
            <person name="Secka A."/>
            <person name="Antonio M."/>
            <person name="Oren A."/>
            <person name="Chaudhuri R.R."/>
            <person name="La Ragione R."/>
            <person name="Hildebrand F."/>
            <person name="Pallen M.J."/>
        </authorList>
    </citation>
    <scope>NUCLEOTIDE SEQUENCE</scope>
    <source>
        <strain evidence="15">6627</strain>
    </source>
</reference>
<evidence type="ECO:0000256" key="1">
    <source>
        <dbReference type="ARBA" id="ARBA00004777"/>
    </source>
</evidence>
<keyword evidence="3 12" id="KW-0028">Amino-acid biosynthesis</keyword>
<comment type="catalytic activity">
    <reaction evidence="12">
        <text>(6R)-5,10-methylene-5,6,7,8-tetrahydrofolate + NADP(+) = (6R)-5,10-methenyltetrahydrofolate + NADPH</text>
        <dbReference type="Rhea" id="RHEA:22812"/>
        <dbReference type="ChEBI" id="CHEBI:15636"/>
        <dbReference type="ChEBI" id="CHEBI:57455"/>
        <dbReference type="ChEBI" id="CHEBI:57783"/>
        <dbReference type="ChEBI" id="CHEBI:58349"/>
        <dbReference type="EC" id="1.5.1.5"/>
    </reaction>
</comment>
<keyword evidence="10 12" id="KW-0511">Multifunctional enzyme</keyword>
<dbReference type="InterPro" id="IPR046346">
    <property type="entry name" value="Aminoacid_DH-like_N_sf"/>
</dbReference>
<accession>A0A9D1UW09</accession>
<evidence type="ECO:0000259" key="14">
    <source>
        <dbReference type="Pfam" id="PF02882"/>
    </source>
</evidence>
<comment type="similarity">
    <text evidence="12">Belongs to the tetrahydrofolate dehydrogenase/cyclohydrolase family.</text>
</comment>
<keyword evidence="2 12" id="KW-0554">One-carbon metabolism</keyword>
<dbReference type="GO" id="GO:0006164">
    <property type="term" value="P:purine nucleotide biosynthetic process"/>
    <property type="evidence" value="ECO:0007669"/>
    <property type="project" value="UniProtKB-KW"/>
</dbReference>
<dbReference type="Pfam" id="PF00763">
    <property type="entry name" value="THF_DHG_CYH"/>
    <property type="match status" value="1"/>
</dbReference>
<keyword evidence="9 12" id="KW-0486">Methionine biosynthesis</keyword>
<dbReference type="PROSITE" id="PS00767">
    <property type="entry name" value="THF_DHG_CYH_2"/>
    <property type="match status" value="1"/>
</dbReference>
<organism evidence="15 16">
    <name type="scientific">Candidatus Ligilactobacillus excrementigallinarum</name>
    <dbReference type="NCBI Taxonomy" id="2838641"/>
    <lineage>
        <taxon>Bacteria</taxon>
        <taxon>Bacillati</taxon>
        <taxon>Bacillota</taxon>
        <taxon>Bacilli</taxon>
        <taxon>Lactobacillales</taxon>
        <taxon>Lactobacillaceae</taxon>
        <taxon>Ligilactobacillus</taxon>
    </lineage>
</organism>
<evidence type="ECO:0000256" key="7">
    <source>
        <dbReference type="ARBA" id="ARBA00023002"/>
    </source>
</evidence>
<comment type="function">
    <text evidence="12">Catalyzes the oxidation of 5,10-methylenetetrahydrofolate to 5,10-methenyltetrahydrofolate and then the hydrolysis of 5,10-methenyltetrahydrofolate to 10-formyltetrahydrofolate.</text>
</comment>
<dbReference type="Pfam" id="PF02882">
    <property type="entry name" value="THF_DHG_CYH_C"/>
    <property type="match status" value="1"/>
</dbReference>
<dbReference type="InterPro" id="IPR036291">
    <property type="entry name" value="NAD(P)-bd_dom_sf"/>
</dbReference>
<dbReference type="InterPro" id="IPR020631">
    <property type="entry name" value="THF_DH/CycHdrlase_NAD-bd_dom"/>
</dbReference>
<evidence type="ECO:0000256" key="9">
    <source>
        <dbReference type="ARBA" id="ARBA00023167"/>
    </source>
</evidence>
<reference evidence="15" key="2">
    <citation type="submission" date="2021-04" db="EMBL/GenBank/DDBJ databases">
        <authorList>
            <person name="Gilroy R."/>
        </authorList>
    </citation>
    <scope>NUCLEOTIDE SEQUENCE</scope>
    <source>
        <strain evidence="15">6627</strain>
    </source>
</reference>
<evidence type="ECO:0000256" key="4">
    <source>
        <dbReference type="ARBA" id="ARBA00022755"/>
    </source>
</evidence>
<dbReference type="SUPFAM" id="SSF53223">
    <property type="entry name" value="Aminoacid dehydrogenase-like, N-terminal domain"/>
    <property type="match status" value="1"/>
</dbReference>
<keyword evidence="8 12" id="KW-0368">Histidine biosynthesis</keyword>
<gene>
    <name evidence="12 15" type="primary">folD</name>
    <name evidence="15" type="ORF">H9861_01915</name>
</gene>
<comment type="catalytic activity">
    <reaction evidence="11 12">
        <text>(6R)-5,10-methenyltetrahydrofolate + H2O = (6R)-10-formyltetrahydrofolate + H(+)</text>
        <dbReference type="Rhea" id="RHEA:23700"/>
        <dbReference type="ChEBI" id="CHEBI:15377"/>
        <dbReference type="ChEBI" id="CHEBI:15378"/>
        <dbReference type="ChEBI" id="CHEBI:57455"/>
        <dbReference type="ChEBI" id="CHEBI:195366"/>
        <dbReference type="EC" id="3.5.4.9"/>
    </reaction>
</comment>
<dbReference type="NCBIfam" id="NF010783">
    <property type="entry name" value="PRK14186.1"/>
    <property type="match status" value="1"/>
</dbReference>
<dbReference type="PANTHER" id="PTHR48099">
    <property type="entry name" value="C-1-TETRAHYDROFOLATE SYNTHASE, CYTOPLASMIC-RELATED"/>
    <property type="match status" value="1"/>
</dbReference>
<dbReference type="HAMAP" id="MF_01576">
    <property type="entry name" value="THF_DHG_CYH"/>
    <property type="match status" value="1"/>
</dbReference>
<evidence type="ECO:0000256" key="5">
    <source>
        <dbReference type="ARBA" id="ARBA00022801"/>
    </source>
</evidence>
<keyword evidence="6 12" id="KW-0521">NADP</keyword>
<dbReference type="PROSITE" id="PS00766">
    <property type="entry name" value="THF_DHG_CYH_1"/>
    <property type="match status" value="1"/>
</dbReference>
<keyword evidence="7 12" id="KW-0560">Oxidoreductase</keyword>
<feature type="domain" description="Tetrahydrofolate dehydrogenase/cyclohydrolase NAD(P)-binding" evidence="14">
    <location>
        <begin position="138"/>
        <end position="279"/>
    </location>
</feature>
<dbReference type="GO" id="GO:0004477">
    <property type="term" value="F:methenyltetrahydrofolate cyclohydrolase activity"/>
    <property type="evidence" value="ECO:0007669"/>
    <property type="project" value="UniProtKB-UniRule"/>
</dbReference>
<dbReference type="EC" id="3.5.4.9" evidence="12"/>